<reference evidence="1 2" key="1">
    <citation type="submission" date="2014-12" db="EMBL/GenBank/DDBJ databases">
        <title>Genome assembly of Enhygromyxa salina DSM 15201.</title>
        <authorList>
            <person name="Sharma G."/>
            <person name="Subramanian S."/>
        </authorList>
    </citation>
    <scope>NUCLEOTIDE SEQUENCE [LARGE SCALE GENOMIC DNA]</scope>
    <source>
        <strain evidence="1 2">DSM 15201</strain>
    </source>
</reference>
<evidence type="ECO:0000313" key="2">
    <source>
        <dbReference type="Proteomes" id="UP000031599"/>
    </source>
</evidence>
<protein>
    <submittedName>
        <fullName evidence="1">Uncharacterized protein</fullName>
    </submittedName>
</protein>
<dbReference type="AlphaFoldDB" id="A0A0C1ZKI4"/>
<sequence length="87" mass="9524">MSRALTAVRPIRVWSHRALARRVRQTRGLPLTRLHCCSHRSFLAAIGALERVAQTRGRSLAGLRAAWAAPGGSRQAWLAAGGFVERP</sequence>
<evidence type="ECO:0000313" key="1">
    <source>
        <dbReference type="EMBL" id="KIG18024.1"/>
    </source>
</evidence>
<gene>
    <name evidence="1" type="ORF">DB30_01911</name>
</gene>
<name>A0A0C1ZKI4_9BACT</name>
<proteinExistence type="predicted"/>
<dbReference type="Proteomes" id="UP000031599">
    <property type="component" value="Unassembled WGS sequence"/>
</dbReference>
<organism evidence="1 2">
    <name type="scientific">Enhygromyxa salina</name>
    <dbReference type="NCBI Taxonomy" id="215803"/>
    <lineage>
        <taxon>Bacteria</taxon>
        <taxon>Pseudomonadati</taxon>
        <taxon>Myxococcota</taxon>
        <taxon>Polyangia</taxon>
        <taxon>Nannocystales</taxon>
        <taxon>Nannocystaceae</taxon>
        <taxon>Enhygromyxa</taxon>
    </lineage>
</organism>
<comment type="caution">
    <text evidence="1">The sequence shown here is derived from an EMBL/GenBank/DDBJ whole genome shotgun (WGS) entry which is preliminary data.</text>
</comment>
<dbReference type="EMBL" id="JMCC02000015">
    <property type="protein sequence ID" value="KIG18024.1"/>
    <property type="molecule type" value="Genomic_DNA"/>
</dbReference>
<accession>A0A0C1ZKI4</accession>